<dbReference type="PANTHER" id="PTHR30015">
    <property type="entry name" value="MRR RESTRICTION SYSTEM PROTEIN"/>
    <property type="match status" value="1"/>
</dbReference>
<dbReference type="AlphaFoldDB" id="A0A4Z0C7M5"/>
<keyword evidence="1" id="KW-0812">Transmembrane</keyword>
<accession>A0A4Z0C7M5</accession>
<keyword evidence="4" id="KW-1185">Reference proteome</keyword>
<dbReference type="GO" id="GO:0003677">
    <property type="term" value="F:DNA binding"/>
    <property type="evidence" value="ECO:0007669"/>
    <property type="project" value="InterPro"/>
</dbReference>
<feature type="domain" description="Restriction endonuclease type IV Mrr" evidence="2">
    <location>
        <begin position="80"/>
        <end position="186"/>
    </location>
</feature>
<organism evidence="3 4">
    <name type="scientific">Ramlibacter henchirensis</name>
    <dbReference type="NCBI Taxonomy" id="204072"/>
    <lineage>
        <taxon>Bacteria</taxon>
        <taxon>Pseudomonadati</taxon>
        <taxon>Pseudomonadota</taxon>
        <taxon>Betaproteobacteria</taxon>
        <taxon>Burkholderiales</taxon>
        <taxon>Comamonadaceae</taxon>
        <taxon>Ramlibacter</taxon>
    </lineage>
</organism>
<keyword evidence="3" id="KW-0255">Endonuclease</keyword>
<feature type="transmembrane region" description="Helical" evidence="1">
    <location>
        <begin position="20"/>
        <end position="37"/>
    </location>
</feature>
<dbReference type="InterPro" id="IPR011856">
    <property type="entry name" value="tRNA_endonuc-like_dom_sf"/>
</dbReference>
<dbReference type="RefSeq" id="WP_135262181.1">
    <property type="nucleotide sequence ID" value="NZ_SMLM01000001.1"/>
</dbReference>
<evidence type="ECO:0000259" key="2">
    <source>
        <dbReference type="Pfam" id="PF04471"/>
    </source>
</evidence>
<gene>
    <name evidence="3" type="ORF">EZ313_05465</name>
</gene>
<reference evidence="3 4" key="1">
    <citation type="submission" date="2019-03" db="EMBL/GenBank/DDBJ databases">
        <title>Ramlibacter henchirensis DSM 14656, whole genome shotgun sequence.</title>
        <authorList>
            <person name="Zhang X."/>
            <person name="Feng G."/>
            <person name="Zhu H."/>
        </authorList>
    </citation>
    <scope>NUCLEOTIDE SEQUENCE [LARGE SCALE GENOMIC DNA]</scope>
    <source>
        <strain evidence="3 4">DSM 14656</strain>
    </source>
</reference>
<dbReference type="GO" id="GO:0015666">
    <property type="term" value="F:restriction endodeoxyribonuclease activity"/>
    <property type="evidence" value="ECO:0007669"/>
    <property type="project" value="TreeGrafter"/>
</dbReference>
<evidence type="ECO:0000313" key="4">
    <source>
        <dbReference type="Proteomes" id="UP000298180"/>
    </source>
</evidence>
<dbReference type="EMBL" id="SMLM01000001">
    <property type="protein sequence ID" value="TFZ06095.1"/>
    <property type="molecule type" value="Genomic_DNA"/>
</dbReference>
<dbReference type="SUPFAM" id="SSF52980">
    <property type="entry name" value="Restriction endonuclease-like"/>
    <property type="match status" value="1"/>
</dbReference>
<protein>
    <submittedName>
        <fullName evidence="3">Restriction endonuclease</fullName>
    </submittedName>
</protein>
<dbReference type="InterPro" id="IPR052906">
    <property type="entry name" value="Type_IV_Methyl-Rstrct_Enzyme"/>
</dbReference>
<proteinExistence type="predicted"/>
<keyword evidence="3" id="KW-0378">Hydrolase</keyword>
<dbReference type="Gene3D" id="3.40.1350.10">
    <property type="match status" value="1"/>
</dbReference>
<dbReference type="GO" id="GO:0009307">
    <property type="term" value="P:DNA restriction-modification system"/>
    <property type="evidence" value="ECO:0007669"/>
    <property type="project" value="InterPro"/>
</dbReference>
<keyword evidence="1" id="KW-0472">Membrane</keyword>
<comment type="caution">
    <text evidence="3">The sequence shown here is derived from an EMBL/GenBank/DDBJ whole genome shotgun (WGS) entry which is preliminary data.</text>
</comment>
<evidence type="ECO:0000256" key="1">
    <source>
        <dbReference type="SAM" id="Phobius"/>
    </source>
</evidence>
<dbReference type="Pfam" id="PF04471">
    <property type="entry name" value="Mrr_cat"/>
    <property type="match status" value="1"/>
</dbReference>
<dbReference type="InterPro" id="IPR007560">
    <property type="entry name" value="Restrct_endonuc_IV_Mrr"/>
</dbReference>
<dbReference type="PANTHER" id="PTHR30015:SF7">
    <property type="entry name" value="TYPE IV METHYL-DIRECTED RESTRICTION ENZYME ECOKMRR"/>
    <property type="match status" value="1"/>
</dbReference>
<keyword evidence="3" id="KW-0540">Nuclease</keyword>
<feature type="transmembrane region" description="Helical" evidence="1">
    <location>
        <begin position="44"/>
        <end position="64"/>
    </location>
</feature>
<dbReference type="OrthoDB" id="8776507at2"/>
<dbReference type="InterPro" id="IPR011335">
    <property type="entry name" value="Restrct_endonuc-II-like"/>
</dbReference>
<sequence>MKFRMAENSLFAVLLRKPWWISMLVAAAFVAVVQALLPAQYRNVGSLGALPFVVIAGIAFWRQLGAPSESESRSVLEGASRMGWPEFEQALRAGFTRQGWQVRSGQGGADLVLERNGQPASLVSARRWKAARHGEESLQALDNAMRKQDVSRGVYVALGELTPQATRLAKSRQIEVVQGDALVRLLRK</sequence>
<name>A0A4Z0C7M5_9BURK</name>
<keyword evidence="1" id="KW-1133">Transmembrane helix</keyword>
<dbReference type="Proteomes" id="UP000298180">
    <property type="component" value="Unassembled WGS sequence"/>
</dbReference>
<evidence type="ECO:0000313" key="3">
    <source>
        <dbReference type="EMBL" id="TFZ06095.1"/>
    </source>
</evidence>